<reference evidence="1 2" key="1">
    <citation type="journal article" date="2023" name="Nucleic Acids Res.">
        <title>The hologenome of Daphnia magna reveals possible DNA methylation and microbiome-mediated evolution of the host genome.</title>
        <authorList>
            <person name="Chaturvedi A."/>
            <person name="Li X."/>
            <person name="Dhandapani V."/>
            <person name="Marshall H."/>
            <person name="Kissane S."/>
            <person name="Cuenca-Cambronero M."/>
            <person name="Asole G."/>
            <person name="Calvet F."/>
            <person name="Ruiz-Romero M."/>
            <person name="Marangio P."/>
            <person name="Guigo R."/>
            <person name="Rago D."/>
            <person name="Mirbahai L."/>
            <person name="Eastwood N."/>
            <person name="Colbourne J.K."/>
            <person name="Zhou J."/>
            <person name="Mallon E."/>
            <person name="Orsini L."/>
        </authorList>
    </citation>
    <scope>NUCLEOTIDE SEQUENCE [LARGE SCALE GENOMIC DNA]</scope>
    <source>
        <strain evidence="1">LRV0_1</strain>
    </source>
</reference>
<accession>A0ABQ9ZI42</accession>
<proteinExistence type="predicted"/>
<comment type="caution">
    <text evidence="1">The sequence shown here is derived from an EMBL/GenBank/DDBJ whole genome shotgun (WGS) entry which is preliminary data.</text>
</comment>
<name>A0ABQ9ZI42_9CRUS</name>
<dbReference type="Proteomes" id="UP001234178">
    <property type="component" value="Unassembled WGS sequence"/>
</dbReference>
<keyword evidence="2" id="KW-1185">Reference proteome</keyword>
<gene>
    <name evidence="1" type="ORF">OUZ56_024824</name>
</gene>
<protein>
    <submittedName>
        <fullName evidence="1">Uncharacterized protein</fullName>
    </submittedName>
</protein>
<evidence type="ECO:0000313" key="1">
    <source>
        <dbReference type="EMBL" id="KAK4012584.1"/>
    </source>
</evidence>
<organism evidence="1 2">
    <name type="scientific">Daphnia magna</name>
    <dbReference type="NCBI Taxonomy" id="35525"/>
    <lineage>
        <taxon>Eukaryota</taxon>
        <taxon>Metazoa</taxon>
        <taxon>Ecdysozoa</taxon>
        <taxon>Arthropoda</taxon>
        <taxon>Crustacea</taxon>
        <taxon>Branchiopoda</taxon>
        <taxon>Diplostraca</taxon>
        <taxon>Cladocera</taxon>
        <taxon>Anomopoda</taxon>
        <taxon>Daphniidae</taxon>
        <taxon>Daphnia</taxon>
    </lineage>
</organism>
<evidence type="ECO:0000313" key="2">
    <source>
        <dbReference type="Proteomes" id="UP001234178"/>
    </source>
</evidence>
<dbReference type="EMBL" id="JAOYFB010000004">
    <property type="protein sequence ID" value="KAK4012584.1"/>
    <property type="molecule type" value="Genomic_DNA"/>
</dbReference>
<sequence length="214" mass="23482">MQELNKSSVLANINLHGEPLFTSVTSFSFDIYTSTTIKPTPCFVTAGVVTPCRRKRGINERPHFVYSEISPSSVIGVEITTAPQLSPVDVNSIVSSIDDSTSLFRQLRGLGNVISVGDCGRSTVNLSQFLSCLGLTVQETATLTATYTLTKTFSTGTSDSTDDVVVIWETVENPETTEDPTTDYPQYFFRISVLRPDGFPVLSFVLSDLWQVYI</sequence>